<dbReference type="PANTHER" id="PTHR43098:SF2">
    <property type="entry name" value="FAD-BINDING MONOOXYGENASE AUSB-RELATED"/>
    <property type="match status" value="1"/>
</dbReference>
<accession>A0AAD6D737</accession>
<keyword evidence="5" id="KW-0274">FAD</keyword>
<feature type="region of interest" description="Disordered" evidence="8">
    <location>
        <begin position="147"/>
        <end position="170"/>
    </location>
</feature>
<gene>
    <name evidence="9" type="ORF">N7494_000951</name>
</gene>
<keyword evidence="6" id="KW-0521">NADP</keyword>
<organism evidence="9 10">
    <name type="scientific">Penicillium frequentans</name>
    <dbReference type="NCBI Taxonomy" id="3151616"/>
    <lineage>
        <taxon>Eukaryota</taxon>
        <taxon>Fungi</taxon>
        <taxon>Dikarya</taxon>
        <taxon>Ascomycota</taxon>
        <taxon>Pezizomycotina</taxon>
        <taxon>Eurotiomycetes</taxon>
        <taxon>Eurotiomycetidae</taxon>
        <taxon>Eurotiales</taxon>
        <taxon>Aspergillaceae</taxon>
        <taxon>Penicillium</taxon>
    </lineage>
</organism>
<evidence type="ECO:0000313" key="10">
    <source>
        <dbReference type="Proteomes" id="UP001220324"/>
    </source>
</evidence>
<comment type="caution">
    <text evidence="9">The sequence shown here is derived from an EMBL/GenBank/DDBJ whole genome shotgun (WGS) entry which is preliminary data.</text>
</comment>
<evidence type="ECO:0000313" key="9">
    <source>
        <dbReference type="EMBL" id="KAJ5557036.1"/>
    </source>
</evidence>
<evidence type="ECO:0000256" key="3">
    <source>
        <dbReference type="ARBA" id="ARBA00010139"/>
    </source>
</evidence>
<name>A0AAD6D737_9EURO</name>
<dbReference type="EMBL" id="JAQIZZ010000001">
    <property type="protein sequence ID" value="KAJ5557036.1"/>
    <property type="molecule type" value="Genomic_DNA"/>
</dbReference>
<keyword evidence="7" id="KW-0560">Oxidoreductase</keyword>
<evidence type="ECO:0000256" key="2">
    <source>
        <dbReference type="ARBA" id="ARBA00004721"/>
    </source>
</evidence>
<evidence type="ECO:0000256" key="5">
    <source>
        <dbReference type="ARBA" id="ARBA00022827"/>
    </source>
</evidence>
<dbReference type="SUPFAM" id="SSF51905">
    <property type="entry name" value="FAD/NAD(P)-binding domain"/>
    <property type="match status" value="1"/>
</dbReference>
<comment type="cofactor">
    <cofactor evidence="1">
        <name>FAD</name>
        <dbReference type="ChEBI" id="CHEBI:57692"/>
    </cofactor>
</comment>
<keyword evidence="10" id="KW-1185">Reference proteome</keyword>
<evidence type="ECO:0000256" key="8">
    <source>
        <dbReference type="SAM" id="MobiDB-lite"/>
    </source>
</evidence>
<evidence type="ECO:0000256" key="4">
    <source>
        <dbReference type="ARBA" id="ARBA00022630"/>
    </source>
</evidence>
<protein>
    <submittedName>
        <fullName evidence="9">FAD/NAD(P)-binding domain-containing protein</fullName>
    </submittedName>
</protein>
<comment type="pathway">
    <text evidence="2">Secondary metabolite biosynthesis; terpenoid biosynthesis.</text>
</comment>
<dbReference type="AlphaFoldDB" id="A0AAD6D737"/>
<comment type="similarity">
    <text evidence="3">Belongs to the FAD-binding monooxygenase family.</text>
</comment>
<dbReference type="InterPro" id="IPR050775">
    <property type="entry name" value="FAD-binding_Monooxygenases"/>
</dbReference>
<keyword evidence="4" id="KW-0285">Flavoprotein</keyword>
<evidence type="ECO:0000256" key="6">
    <source>
        <dbReference type="ARBA" id="ARBA00022857"/>
    </source>
</evidence>
<reference evidence="9 10" key="1">
    <citation type="journal article" date="2023" name="IMA Fungus">
        <title>Comparative genomic study of the Penicillium genus elucidates a diverse pangenome and 15 lateral gene transfer events.</title>
        <authorList>
            <person name="Petersen C."/>
            <person name="Sorensen T."/>
            <person name="Nielsen M.R."/>
            <person name="Sondergaard T.E."/>
            <person name="Sorensen J.L."/>
            <person name="Fitzpatrick D.A."/>
            <person name="Frisvad J.C."/>
            <person name="Nielsen K.L."/>
        </authorList>
    </citation>
    <scope>NUCLEOTIDE SEQUENCE [LARGE SCALE GENOMIC DNA]</scope>
    <source>
        <strain evidence="9 10">IBT 35679</strain>
    </source>
</reference>
<evidence type="ECO:0000256" key="1">
    <source>
        <dbReference type="ARBA" id="ARBA00001974"/>
    </source>
</evidence>
<dbReference type="PANTHER" id="PTHR43098">
    <property type="entry name" value="L-ORNITHINE N(5)-MONOOXYGENASE-RELATED"/>
    <property type="match status" value="1"/>
</dbReference>
<proteinExistence type="inferred from homology"/>
<dbReference type="GO" id="GO:0016491">
    <property type="term" value="F:oxidoreductase activity"/>
    <property type="evidence" value="ECO:0007669"/>
    <property type="project" value="UniProtKB-KW"/>
</dbReference>
<feature type="non-terminal residue" evidence="9">
    <location>
        <position position="253"/>
    </location>
</feature>
<sequence>MKLVNDEWSKMSSYSVLIGDPSNLEPGYLEKIIKKDMVQHKANGDRPSDIVNNPKTAESLIQWYYPWCKRPCFTDDYLQTLNKPNATLVDIRGEGIIAMTEKDIMASQIEHELDVIMFCTGYRLATAVDHGKIIVTLAGHPRRKHSVLGGQEGSVTKPLHPRVPSVRNRTDGEDEDVWVAEVMSRARGLARGKLCNPSYMNAEGLFDQLKPEKALQAARASIWGTGVKDFVGTLEKWREGIVDILWVSWKMMN</sequence>
<evidence type="ECO:0000256" key="7">
    <source>
        <dbReference type="ARBA" id="ARBA00023002"/>
    </source>
</evidence>
<dbReference type="Proteomes" id="UP001220324">
    <property type="component" value="Unassembled WGS sequence"/>
</dbReference>
<dbReference type="InterPro" id="IPR036188">
    <property type="entry name" value="FAD/NAD-bd_sf"/>
</dbReference>